<accession>A0ACB8YJX1</accession>
<reference evidence="1 2" key="2">
    <citation type="journal article" date="2022" name="Mol. Ecol. Resour.">
        <title>The genomes of chicory, endive, great burdock and yacon provide insights into Asteraceae paleo-polyploidization history and plant inulin production.</title>
        <authorList>
            <person name="Fan W."/>
            <person name="Wang S."/>
            <person name="Wang H."/>
            <person name="Wang A."/>
            <person name="Jiang F."/>
            <person name="Liu H."/>
            <person name="Zhao H."/>
            <person name="Xu D."/>
            <person name="Zhang Y."/>
        </authorList>
    </citation>
    <scope>NUCLEOTIDE SEQUENCE [LARGE SCALE GENOMIC DNA]</scope>
    <source>
        <strain evidence="2">cv. Niubang</strain>
    </source>
</reference>
<reference evidence="2" key="1">
    <citation type="journal article" date="2022" name="Mol. Ecol. Resour.">
        <title>The genomes of chicory, endive, great burdock and yacon provide insights into Asteraceae palaeo-polyploidization history and plant inulin production.</title>
        <authorList>
            <person name="Fan W."/>
            <person name="Wang S."/>
            <person name="Wang H."/>
            <person name="Wang A."/>
            <person name="Jiang F."/>
            <person name="Liu H."/>
            <person name="Zhao H."/>
            <person name="Xu D."/>
            <person name="Zhang Y."/>
        </authorList>
    </citation>
    <scope>NUCLEOTIDE SEQUENCE [LARGE SCALE GENOMIC DNA]</scope>
    <source>
        <strain evidence="2">cv. Niubang</strain>
    </source>
</reference>
<dbReference type="Proteomes" id="UP001055879">
    <property type="component" value="Linkage Group LG12"/>
</dbReference>
<comment type="caution">
    <text evidence="1">The sequence shown here is derived from an EMBL/GenBank/DDBJ whole genome shotgun (WGS) entry which is preliminary data.</text>
</comment>
<keyword evidence="2" id="KW-1185">Reference proteome</keyword>
<name>A0ACB8YJX1_ARCLA</name>
<sequence>MECLGMSKMKSWMLIMMMIGGSVIGIEGVCIEEERKALLQIKTSLIHPYDFANVDYFLPSWVDDGSIGGECCDWERVNCNTTTGHVTDLSLINIVPEKDYFYGCKRNWPLNVSVFLHFKELTSLNLSENCLDDGIVKTGLGRLSSLKKLETLDLSYNSITNESFSSLGALTSLRVLNLRGNELKGYFPALALENLEILDLSLNYVEGFDQVSLLKKLKVLNLMGNNFFNESFITSLSALPMLKSLDLSHNSRLYGRSFPGEAQNQTTIAVVGDQTAVDTASVRSYLSPRRGQIARGKLAPTTAASQTIRTCCSSLSAVRFAASQTLSEEPQRSPIILHITD</sequence>
<evidence type="ECO:0000313" key="2">
    <source>
        <dbReference type="Proteomes" id="UP001055879"/>
    </source>
</evidence>
<proteinExistence type="predicted"/>
<protein>
    <submittedName>
        <fullName evidence="1">Uncharacterized protein</fullName>
    </submittedName>
</protein>
<organism evidence="1 2">
    <name type="scientific">Arctium lappa</name>
    <name type="common">Greater burdock</name>
    <name type="synonym">Lappa major</name>
    <dbReference type="NCBI Taxonomy" id="4217"/>
    <lineage>
        <taxon>Eukaryota</taxon>
        <taxon>Viridiplantae</taxon>
        <taxon>Streptophyta</taxon>
        <taxon>Embryophyta</taxon>
        <taxon>Tracheophyta</taxon>
        <taxon>Spermatophyta</taxon>
        <taxon>Magnoliopsida</taxon>
        <taxon>eudicotyledons</taxon>
        <taxon>Gunneridae</taxon>
        <taxon>Pentapetalae</taxon>
        <taxon>asterids</taxon>
        <taxon>campanulids</taxon>
        <taxon>Asterales</taxon>
        <taxon>Asteraceae</taxon>
        <taxon>Carduoideae</taxon>
        <taxon>Cardueae</taxon>
        <taxon>Arctiinae</taxon>
        <taxon>Arctium</taxon>
    </lineage>
</organism>
<gene>
    <name evidence="1" type="ORF">L6452_33548</name>
</gene>
<dbReference type="EMBL" id="CM042058">
    <property type="protein sequence ID" value="KAI3684325.1"/>
    <property type="molecule type" value="Genomic_DNA"/>
</dbReference>
<evidence type="ECO:0000313" key="1">
    <source>
        <dbReference type="EMBL" id="KAI3684325.1"/>
    </source>
</evidence>